<keyword evidence="12" id="KW-1185">Reference proteome</keyword>
<dbReference type="GO" id="GO:0008270">
    <property type="term" value="F:zinc ion binding"/>
    <property type="evidence" value="ECO:0007669"/>
    <property type="project" value="UniProtKB-KW"/>
</dbReference>
<evidence type="ECO:0000256" key="4">
    <source>
        <dbReference type="ARBA" id="ARBA00023015"/>
    </source>
</evidence>
<dbReference type="PANTHER" id="PTHR46011">
    <property type="entry name" value="NUCLEAR HORMONE RECEPTOR FAMILY MEMBER NHR-86-RELATED"/>
    <property type="match status" value="1"/>
</dbReference>
<dbReference type="GO" id="GO:0005634">
    <property type="term" value="C:nucleus"/>
    <property type="evidence" value="ECO:0007669"/>
    <property type="project" value="TreeGrafter"/>
</dbReference>
<dbReference type="InterPro" id="IPR000536">
    <property type="entry name" value="Nucl_hrmn_rcpt_lig-bd"/>
</dbReference>
<evidence type="ECO:0000256" key="5">
    <source>
        <dbReference type="ARBA" id="ARBA00023125"/>
    </source>
</evidence>
<keyword evidence="7" id="KW-0675">Receptor</keyword>
<evidence type="ECO:0000256" key="2">
    <source>
        <dbReference type="ARBA" id="ARBA00022771"/>
    </source>
</evidence>
<feature type="domain" description="Nuclear receptor" evidence="9">
    <location>
        <begin position="8"/>
        <end position="84"/>
    </location>
</feature>
<sequence>MEEGASSSSQCLVCSAPISSVHLGMDICRACSCFFKRTKSLGRQYACRLGDRKCTVAKDGKFACRSCRMDRCILVGLAYEGPLRVRKKTLPILERIKAEASACIEKRRMQELELIIRHGGHKRHPYSECFGMELYEMHPATIMEIYRISIVEGYEFFRNVFPSFSQVSDRDQQLIFKDYVGKVSLLEGYHRSRQIWDGINRNMMCSVTTYCDLSMEEKSGDGSSIVSFAKSIAEEQNAVFLSIYNKCSITENEYYALLALLMFELDTSCEISEESQDILDQYRSEVLYALQCYYRYEMGLNDYSTRLGNLMSLNHAIQECKSLFKVFFSFYTTIFDVFMTNTLLKDFFL</sequence>
<feature type="domain" description="NR LBD" evidence="10">
    <location>
        <begin position="99"/>
        <end position="349"/>
    </location>
</feature>
<evidence type="ECO:0000259" key="10">
    <source>
        <dbReference type="PROSITE" id="PS51843"/>
    </source>
</evidence>
<comment type="caution">
    <text evidence="11">The sequence shown here is derived from an EMBL/GenBank/DDBJ whole genome shotgun (WGS) entry which is preliminary data.</text>
</comment>
<dbReference type="SMART" id="SM00430">
    <property type="entry name" value="HOLI"/>
    <property type="match status" value="1"/>
</dbReference>
<dbReference type="SUPFAM" id="SSF57716">
    <property type="entry name" value="Glucocorticoid receptor-like (DNA-binding domain)"/>
    <property type="match status" value="1"/>
</dbReference>
<evidence type="ECO:0000256" key="7">
    <source>
        <dbReference type="ARBA" id="ARBA00023170"/>
    </source>
</evidence>
<dbReference type="GO" id="GO:0043565">
    <property type="term" value="F:sequence-specific DNA binding"/>
    <property type="evidence" value="ECO:0007669"/>
    <property type="project" value="InterPro"/>
</dbReference>
<dbReference type="InterPro" id="IPR001628">
    <property type="entry name" value="Znf_hrmn_rcpt"/>
</dbReference>
<dbReference type="SMART" id="SM00399">
    <property type="entry name" value="ZnF_C4"/>
    <property type="match status" value="1"/>
</dbReference>
<evidence type="ECO:0000256" key="3">
    <source>
        <dbReference type="ARBA" id="ARBA00022833"/>
    </source>
</evidence>
<evidence type="ECO:0000313" key="11">
    <source>
        <dbReference type="EMBL" id="GMR45299.1"/>
    </source>
</evidence>
<keyword evidence="5" id="KW-0238">DNA-binding</keyword>
<evidence type="ECO:0000256" key="6">
    <source>
        <dbReference type="ARBA" id="ARBA00023163"/>
    </source>
</evidence>
<dbReference type="Pfam" id="PF00105">
    <property type="entry name" value="zf-C4"/>
    <property type="match status" value="1"/>
</dbReference>
<keyword evidence="3" id="KW-0862">Zinc</keyword>
<evidence type="ECO:0008006" key="13">
    <source>
        <dbReference type="Google" id="ProtNLM"/>
    </source>
</evidence>
<evidence type="ECO:0000313" key="12">
    <source>
        <dbReference type="Proteomes" id="UP001328107"/>
    </source>
</evidence>
<dbReference type="PROSITE" id="PS51030">
    <property type="entry name" value="NUCLEAR_REC_DBD_2"/>
    <property type="match status" value="1"/>
</dbReference>
<keyword evidence="6" id="KW-0804">Transcription</keyword>
<accession>A0AAN5HY77</accession>
<dbReference type="Gene3D" id="3.30.50.10">
    <property type="entry name" value="Erythroid Transcription Factor GATA-1, subunit A"/>
    <property type="match status" value="1"/>
</dbReference>
<keyword evidence="2" id="KW-0863">Zinc-finger</keyword>
<evidence type="ECO:0000256" key="1">
    <source>
        <dbReference type="ARBA" id="ARBA00022723"/>
    </source>
</evidence>
<evidence type="ECO:0000259" key="9">
    <source>
        <dbReference type="PROSITE" id="PS51030"/>
    </source>
</evidence>
<keyword evidence="1" id="KW-0479">Metal-binding</keyword>
<dbReference type="EMBL" id="BTRK01000004">
    <property type="protein sequence ID" value="GMR45299.1"/>
    <property type="molecule type" value="Genomic_DNA"/>
</dbReference>
<dbReference type="InterPro" id="IPR013088">
    <property type="entry name" value="Znf_NHR/GATA"/>
</dbReference>
<reference evidence="12" key="1">
    <citation type="submission" date="2022-10" db="EMBL/GenBank/DDBJ databases">
        <title>Genome assembly of Pristionchus species.</title>
        <authorList>
            <person name="Yoshida K."/>
            <person name="Sommer R.J."/>
        </authorList>
    </citation>
    <scope>NUCLEOTIDE SEQUENCE [LARGE SCALE GENOMIC DNA]</scope>
    <source>
        <strain evidence="12">RS5460</strain>
    </source>
</reference>
<dbReference type="Proteomes" id="UP001328107">
    <property type="component" value="Unassembled WGS sequence"/>
</dbReference>
<evidence type="ECO:0000256" key="8">
    <source>
        <dbReference type="ARBA" id="ARBA00023242"/>
    </source>
</evidence>
<dbReference type="AlphaFoldDB" id="A0AAN5HY77"/>
<protein>
    <recommendedName>
        <fullName evidence="13">Nuclear receptor</fullName>
    </recommendedName>
</protein>
<organism evidence="11 12">
    <name type="scientific">Pristionchus mayeri</name>
    <dbReference type="NCBI Taxonomy" id="1317129"/>
    <lineage>
        <taxon>Eukaryota</taxon>
        <taxon>Metazoa</taxon>
        <taxon>Ecdysozoa</taxon>
        <taxon>Nematoda</taxon>
        <taxon>Chromadorea</taxon>
        <taxon>Rhabditida</taxon>
        <taxon>Rhabditina</taxon>
        <taxon>Diplogasteromorpha</taxon>
        <taxon>Diplogasteroidea</taxon>
        <taxon>Neodiplogasteridae</taxon>
        <taxon>Pristionchus</taxon>
    </lineage>
</organism>
<dbReference type="InterPro" id="IPR035500">
    <property type="entry name" value="NHR-like_dom_sf"/>
</dbReference>
<dbReference type="GO" id="GO:0003700">
    <property type="term" value="F:DNA-binding transcription factor activity"/>
    <property type="evidence" value="ECO:0007669"/>
    <property type="project" value="InterPro"/>
</dbReference>
<keyword evidence="4" id="KW-0805">Transcription regulation</keyword>
<dbReference type="PRINTS" id="PR00047">
    <property type="entry name" value="STROIDFINGER"/>
</dbReference>
<gene>
    <name evidence="11" type="ORF">PMAYCL1PPCAC_15494</name>
</gene>
<dbReference type="PANTHER" id="PTHR46011:SF6">
    <property type="entry name" value="HIGH ZINC ACTIVATED NUCLEAR RECEPTOR PROTEIN"/>
    <property type="match status" value="1"/>
</dbReference>
<dbReference type="PROSITE" id="PS51843">
    <property type="entry name" value="NR_LBD"/>
    <property type="match status" value="1"/>
</dbReference>
<name>A0AAN5HY77_9BILA</name>
<dbReference type="SUPFAM" id="SSF48508">
    <property type="entry name" value="Nuclear receptor ligand-binding domain"/>
    <property type="match status" value="1"/>
</dbReference>
<dbReference type="Gene3D" id="1.10.565.10">
    <property type="entry name" value="Retinoid X Receptor"/>
    <property type="match status" value="1"/>
</dbReference>
<proteinExistence type="predicted"/>
<dbReference type="Pfam" id="PF00104">
    <property type="entry name" value="Hormone_recep"/>
    <property type="match status" value="1"/>
</dbReference>
<keyword evidence="8" id="KW-0539">Nucleus</keyword>